<dbReference type="PANTHER" id="PTHR30482">
    <property type="entry name" value="HIGH-AFFINITY BRANCHED-CHAIN AMINO ACID TRANSPORT SYSTEM PERMEASE"/>
    <property type="match status" value="1"/>
</dbReference>
<feature type="region of interest" description="Disordered" evidence="6">
    <location>
        <begin position="366"/>
        <end position="412"/>
    </location>
</feature>
<sequence length="412" mass="42337">MSTSVSDAPAPAPSRRQRITAALRRTPLLRNACLALLALVVVFLVLESVPPFRQGQLAVMAYLALAAGGLTVLTGLNGQLSLGHGAFMAVGAYTTALLLRDNENPPPLVVIMLIAMLVTLVIGAVVGLAAARLHGPYIAGATLALAVAVPGVAIHFYDQLGGEPGITVSLPDVPVWLGDAWFFLTGSDTTTRELIAYLGWFTVIVCYFLLANLSASGVGRRWRAVRDDETSASLSGINLGANRVLAFVVSTACAGLAGSLLAMVTRIAAPGAFPLALSLSLLAAVVLGGLGSLLGALIGAALLAFLPQLATDLGARAGLNDLQAAEISPLVFGLVMMIVIVVAPAGLVGSIRGAIARRRRRAALSDAKNDVTPGLGTETPGTGDDAAPPTQQTDARLPAAQHNDVSEKEISR</sequence>
<evidence type="ECO:0000256" key="2">
    <source>
        <dbReference type="ARBA" id="ARBA00022475"/>
    </source>
</evidence>
<keyword evidence="5 7" id="KW-0472">Membrane</keyword>
<dbReference type="RefSeq" id="WP_179444006.1">
    <property type="nucleotide sequence ID" value="NZ_JACBZS010000001.1"/>
</dbReference>
<keyword evidence="4 7" id="KW-1133">Transmembrane helix</keyword>
<feature type="transmembrane region" description="Helical" evidence="7">
    <location>
        <begin position="28"/>
        <end position="46"/>
    </location>
</feature>
<keyword evidence="2" id="KW-1003">Cell membrane</keyword>
<dbReference type="InterPro" id="IPR043428">
    <property type="entry name" value="LivM-like"/>
</dbReference>
<evidence type="ECO:0000256" key="7">
    <source>
        <dbReference type="SAM" id="Phobius"/>
    </source>
</evidence>
<dbReference type="Proteomes" id="UP000527616">
    <property type="component" value="Unassembled WGS sequence"/>
</dbReference>
<comment type="caution">
    <text evidence="8">The sequence shown here is derived from an EMBL/GenBank/DDBJ whole genome shotgun (WGS) entry which is preliminary data.</text>
</comment>
<feature type="transmembrane region" description="Helical" evidence="7">
    <location>
        <begin position="137"/>
        <end position="157"/>
    </location>
</feature>
<accession>A0A7Z0D6Z2</accession>
<proteinExistence type="predicted"/>
<name>A0A7Z0D6Z2_9ACTN</name>
<evidence type="ECO:0000256" key="1">
    <source>
        <dbReference type="ARBA" id="ARBA00004651"/>
    </source>
</evidence>
<evidence type="ECO:0000256" key="3">
    <source>
        <dbReference type="ARBA" id="ARBA00022692"/>
    </source>
</evidence>
<dbReference type="GO" id="GO:0015658">
    <property type="term" value="F:branched-chain amino acid transmembrane transporter activity"/>
    <property type="evidence" value="ECO:0007669"/>
    <property type="project" value="InterPro"/>
</dbReference>
<keyword evidence="3 7" id="KW-0812">Transmembrane</keyword>
<evidence type="ECO:0000313" key="9">
    <source>
        <dbReference type="Proteomes" id="UP000527616"/>
    </source>
</evidence>
<feature type="transmembrane region" description="Helical" evidence="7">
    <location>
        <begin position="82"/>
        <end position="99"/>
    </location>
</feature>
<protein>
    <submittedName>
        <fullName evidence="8">Branched-chain amino acid transport system permease protein</fullName>
    </submittedName>
</protein>
<reference evidence="8 9" key="1">
    <citation type="submission" date="2020-07" db="EMBL/GenBank/DDBJ databases">
        <title>Sequencing the genomes of 1000 actinobacteria strains.</title>
        <authorList>
            <person name="Klenk H.-P."/>
        </authorList>
    </citation>
    <scope>NUCLEOTIDE SEQUENCE [LARGE SCALE GENOMIC DNA]</scope>
    <source>
        <strain evidence="8 9">DSM 103164</strain>
    </source>
</reference>
<evidence type="ECO:0000256" key="5">
    <source>
        <dbReference type="ARBA" id="ARBA00023136"/>
    </source>
</evidence>
<evidence type="ECO:0000256" key="4">
    <source>
        <dbReference type="ARBA" id="ARBA00022989"/>
    </source>
</evidence>
<feature type="transmembrane region" description="Helical" evidence="7">
    <location>
        <begin position="244"/>
        <end position="269"/>
    </location>
</feature>
<gene>
    <name evidence="8" type="ORF">GGQ54_000565</name>
</gene>
<dbReference type="PANTHER" id="PTHR30482:SF20">
    <property type="entry name" value="HIGH-AFFINITY BRANCHED-CHAIN AMINO ACID TRANSPORT SYSTEM PERMEASE PROTEIN LIVM"/>
    <property type="match status" value="1"/>
</dbReference>
<feature type="compositionally biased region" description="Low complexity" evidence="6">
    <location>
        <begin position="372"/>
        <end position="383"/>
    </location>
</feature>
<evidence type="ECO:0000256" key="6">
    <source>
        <dbReference type="SAM" id="MobiDB-lite"/>
    </source>
</evidence>
<evidence type="ECO:0000313" key="8">
    <source>
        <dbReference type="EMBL" id="NYI70005.1"/>
    </source>
</evidence>
<dbReference type="GO" id="GO:0005886">
    <property type="term" value="C:plasma membrane"/>
    <property type="evidence" value="ECO:0007669"/>
    <property type="project" value="UniProtKB-SubCell"/>
</dbReference>
<dbReference type="Pfam" id="PF02653">
    <property type="entry name" value="BPD_transp_2"/>
    <property type="match status" value="1"/>
</dbReference>
<dbReference type="EMBL" id="JACBZS010000001">
    <property type="protein sequence ID" value="NYI70005.1"/>
    <property type="molecule type" value="Genomic_DNA"/>
</dbReference>
<dbReference type="InterPro" id="IPR001851">
    <property type="entry name" value="ABC_transp_permease"/>
</dbReference>
<feature type="transmembrane region" description="Helical" evidence="7">
    <location>
        <begin position="58"/>
        <end position="76"/>
    </location>
</feature>
<feature type="transmembrane region" description="Helical" evidence="7">
    <location>
        <begin position="108"/>
        <end position="131"/>
    </location>
</feature>
<feature type="transmembrane region" description="Helical" evidence="7">
    <location>
        <begin position="281"/>
        <end position="307"/>
    </location>
</feature>
<keyword evidence="9" id="KW-1185">Reference proteome</keyword>
<feature type="transmembrane region" description="Helical" evidence="7">
    <location>
        <begin position="327"/>
        <end position="351"/>
    </location>
</feature>
<dbReference type="CDD" id="cd06581">
    <property type="entry name" value="TM_PBP1_LivM_like"/>
    <property type="match status" value="1"/>
</dbReference>
<dbReference type="AlphaFoldDB" id="A0A7Z0D6Z2"/>
<comment type="subcellular location">
    <subcellularLocation>
        <location evidence="1">Cell membrane</location>
        <topology evidence="1">Multi-pass membrane protein</topology>
    </subcellularLocation>
</comment>
<organism evidence="8 9">
    <name type="scientific">Naumannella cuiyingiana</name>
    <dbReference type="NCBI Taxonomy" id="1347891"/>
    <lineage>
        <taxon>Bacteria</taxon>
        <taxon>Bacillati</taxon>
        <taxon>Actinomycetota</taxon>
        <taxon>Actinomycetes</taxon>
        <taxon>Propionibacteriales</taxon>
        <taxon>Propionibacteriaceae</taxon>
        <taxon>Naumannella</taxon>
    </lineage>
</organism>
<feature type="transmembrane region" description="Helical" evidence="7">
    <location>
        <begin position="194"/>
        <end position="213"/>
    </location>
</feature>